<proteinExistence type="predicted"/>
<feature type="region of interest" description="Disordered" evidence="1">
    <location>
        <begin position="405"/>
        <end position="426"/>
    </location>
</feature>
<evidence type="ECO:0000313" key="3">
    <source>
        <dbReference type="EMBL" id="EGJ71484.1"/>
    </source>
</evidence>
<feature type="compositionally biased region" description="Basic residues" evidence="1">
    <location>
        <begin position="413"/>
        <end position="426"/>
    </location>
</feature>
<evidence type="ECO:0000313" key="4">
    <source>
        <dbReference type="Proteomes" id="UP000018439"/>
    </source>
</evidence>
<gene>
    <name evidence="3" type="ORF">Bcop_1285</name>
</gene>
<dbReference type="STRING" id="679937.Bcop_1285"/>
<feature type="domain" description="MobA/VirD2-like nuclease" evidence="2">
    <location>
        <begin position="43"/>
        <end position="151"/>
    </location>
</feature>
<dbReference type="Pfam" id="PF03432">
    <property type="entry name" value="Relaxase"/>
    <property type="match status" value="1"/>
</dbReference>
<evidence type="ECO:0000256" key="1">
    <source>
        <dbReference type="SAM" id="MobiDB-lite"/>
    </source>
</evidence>
<dbReference type="AlphaFoldDB" id="F3ZNE4"/>
<keyword evidence="4" id="KW-1185">Reference proteome</keyword>
<dbReference type="InterPro" id="IPR005094">
    <property type="entry name" value="Endonuclease_MobA/VirD2"/>
</dbReference>
<dbReference type="eggNOG" id="COG3843">
    <property type="taxonomic scope" value="Bacteria"/>
</dbReference>
<evidence type="ECO:0000259" key="2">
    <source>
        <dbReference type="Pfam" id="PF03432"/>
    </source>
</evidence>
<reference evidence="3 4" key="1">
    <citation type="journal article" date="2011" name="Stand. Genomic Sci.">
        <title>Non-contiguous finished genome sequence of Bacteroides coprosuis type strain (PC139).</title>
        <authorList>
            <person name="Land M."/>
            <person name="Held B."/>
            <person name="Gronow S."/>
            <person name="Abt B."/>
            <person name="Lucas S."/>
            <person name="Del Rio T.G."/>
            <person name="Nolan M."/>
            <person name="Tice H."/>
            <person name="Cheng J.F."/>
            <person name="Pitluck S."/>
            <person name="Liolios K."/>
            <person name="Pagani I."/>
            <person name="Ivanova N."/>
            <person name="Mavromatis K."/>
            <person name="Mikhailova N."/>
            <person name="Pati A."/>
            <person name="Tapia R."/>
            <person name="Han C."/>
            <person name="Goodwin L."/>
            <person name="Chen A."/>
            <person name="Palaniappan K."/>
            <person name="Hauser L."/>
            <person name="Brambilla E.M."/>
            <person name="Rohde M."/>
            <person name="Goker M."/>
            <person name="Detter J.C."/>
            <person name="Woyke T."/>
            <person name="Bristow J."/>
            <person name="Eisen J.A."/>
            <person name="Markowitz V."/>
            <person name="Hugenholtz P."/>
            <person name="Kyrpides N.C."/>
            <person name="Klenk H.P."/>
            <person name="Lapidus A."/>
        </authorList>
    </citation>
    <scope>NUCLEOTIDE SEQUENCE</scope>
    <source>
        <strain evidence="3 4">DSM 18011</strain>
    </source>
</reference>
<dbReference type="EMBL" id="CM001167">
    <property type="protein sequence ID" value="EGJ71484.1"/>
    <property type="molecule type" value="Genomic_DNA"/>
</dbReference>
<dbReference type="NCBIfam" id="NF041325">
    <property type="entry name" value="Bacteroid_MobB"/>
    <property type="match status" value="1"/>
</dbReference>
<name>F3ZNE4_9BACE</name>
<protein>
    <submittedName>
        <fullName evidence="3">Relaxase/mobilization nuclease family protein</fullName>
    </submittedName>
</protein>
<dbReference type="Proteomes" id="UP000018439">
    <property type="component" value="Chromosome"/>
</dbReference>
<organism evidence="3 4">
    <name type="scientific">Bacteroides coprosuis DSM 18011</name>
    <dbReference type="NCBI Taxonomy" id="679937"/>
    <lineage>
        <taxon>Bacteria</taxon>
        <taxon>Pseudomonadati</taxon>
        <taxon>Bacteroidota</taxon>
        <taxon>Bacteroidia</taxon>
        <taxon>Bacteroidales</taxon>
        <taxon>Bacteroidaceae</taxon>
        <taxon>Bacteroides</taxon>
    </lineage>
</organism>
<sequence>MVAKINVGSSLYGVLAYNQKKIDEMEGRVLFTNRMFESEDGNFNIHRCLECFEMQLPQDIRTEKPIIHISLNPHPDDKLNDVQLSEIAQQYMDKLGYGGQPYIVYKHEDINRHHIHIVSLRVDEHGIKLNDKFEHRRSKDITREIEKKYSLRPAEKMKDKELTKFQKVDYESGDIKKQISNTVKGVISNYRFQSFGEFKTLLSLYNIHAEEVKGEAKGRPYHGIVYSATDDSGDKHGNPIKSSLIGKSVGITTLNDKIKQTCEIWKEGTLRPEIKNTVHELLNSSTSISQFKNNLNEKGIDVVIRQNNEGRIYGVTFIDHNNRIALNGSRLGKEFSANAINNLIQGVPETGLKTTTLKEINNKTEYESPDYMDKSISEHQDKSTNKESLIGDILKMIFGKSGYHDDDYSNSTKRSRKKKRRYGRQI</sequence>
<accession>F3ZNE4</accession>
<dbReference type="OrthoDB" id="915634at2"/>
<dbReference type="HOGENOM" id="CLU_044309_0_1_10"/>